<dbReference type="InterPro" id="IPR012337">
    <property type="entry name" value="RNaseH-like_sf"/>
</dbReference>
<feature type="compositionally biased region" description="Polar residues" evidence="2">
    <location>
        <begin position="586"/>
        <end position="600"/>
    </location>
</feature>
<evidence type="ECO:0000313" key="5">
    <source>
        <dbReference type="Proteomes" id="UP001497480"/>
    </source>
</evidence>
<dbReference type="Pfam" id="PF07727">
    <property type="entry name" value="RVT_2"/>
    <property type="match status" value="1"/>
</dbReference>
<dbReference type="SUPFAM" id="SSF56672">
    <property type="entry name" value="DNA/RNA polymerases"/>
    <property type="match status" value="1"/>
</dbReference>
<dbReference type="Pfam" id="PF00665">
    <property type="entry name" value="rve"/>
    <property type="match status" value="1"/>
</dbReference>
<dbReference type="CDD" id="cd09272">
    <property type="entry name" value="RNase_HI_RT_Ty1"/>
    <property type="match status" value="1"/>
</dbReference>
<feature type="domain" description="Integrase catalytic" evidence="3">
    <location>
        <begin position="247"/>
        <end position="411"/>
    </location>
</feature>
<keyword evidence="5" id="KW-1185">Reference proteome</keyword>
<dbReference type="InterPro" id="IPR025724">
    <property type="entry name" value="GAG-pre-integrase_dom"/>
</dbReference>
<dbReference type="Pfam" id="PF13976">
    <property type="entry name" value="gag_pre-integrs"/>
    <property type="match status" value="1"/>
</dbReference>
<feature type="region of interest" description="Disordered" evidence="2">
    <location>
        <begin position="1"/>
        <end position="34"/>
    </location>
</feature>
<organism evidence="4 5">
    <name type="scientific">Lupinus luteus</name>
    <name type="common">European yellow lupine</name>
    <dbReference type="NCBI Taxonomy" id="3873"/>
    <lineage>
        <taxon>Eukaryota</taxon>
        <taxon>Viridiplantae</taxon>
        <taxon>Streptophyta</taxon>
        <taxon>Embryophyta</taxon>
        <taxon>Tracheophyta</taxon>
        <taxon>Spermatophyta</taxon>
        <taxon>Magnoliopsida</taxon>
        <taxon>eudicotyledons</taxon>
        <taxon>Gunneridae</taxon>
        <taxon>Pentapetalae</taxon>
        <taxon>rosids</taxon>
        <taxon>fabids</taxon>
        <taxon>Fabales</taxon>
        <taxon>Fabaceae</taxon>
        <taxon>Papilionoideae</taxon>
        <taxon>50 kb inversion clade</taxon>
        <taxon>genistoids sensu lato</taxon>
        <taxon>core genistoids</taxon>
        <taxon>Genisteae</taxon>
        <taxon>Lupinus</taxon>
    </lineage>
</organism>
<dbReference type="InterPro" id="IPR054722">
    <property type="entry name" value="PolX-like_BBD"/>
</dbReference>
<gene>
    <name evidence="4" type="ORF">LLUT_LOCUS30803</name>
</gene>
<dbReference type="Gene3D" id="3.30.420.10">
    <property type="entry name" value="Ribonuclease H-like superfamily/Ribonuclease H"/>
    <property type="match status" value="1"/>
</dbReference>
<dbReference type="InterPro" id="IPR057670">
    <property type="entry name" value="SH3_retrovirus"/>
</dbReference>
<feature type="compositionally biased region" description="Polar residues" evidence="2">
    <location>
        <begin position="613"/>
        <end position="640"/>
    </location>
</feature>
<evidence type="ECO:0000256" key="1">
    <source>
        <dbReference type="ARBA" id="ARBA00022750"/>
    </source>
</evidence>
<dbReference type="SUPFAM" id="SSF53098">
    <property type="entry name" value="Ribonuclease H-like"/>
    <property type="match status" value="1"/>
</dbReference>
<feature type="compositionally biased region" description="Polar residues" evidence="2">
    <location>
        <begin position="15"/>
        <end position="34"/>
    </location>
</feature>
<sequence length="1238" mass="140056">MEEFAQEDEIETETNEQNAQSSTSQSNHTVNNISTHKNELREKGNLHLINSVSKTLEWILDTGATDHVCHDLSLYQTYRQIKPIVVTLPNGNQIVTNISGSILFSKHFILTNVLYIPSFHYNLISVSKLTHAVPCKLTFLGKSCHIQDLSSLRMIGVADLKAGLYAIRNQARSITRPMNKQIDQCRISSFTGYDFDVWHNRLGHLSHEKMKLMQKDYADIKCNKTHLPCHVCHLSKQRKLAYSNSVSKSVRLFDLLHMDIWGPFSMTSTLGHRYFLTIVDDKSRFTWLYFLKTKSEVPGLIENFAALVGTQFGCKIKSIRSDNGKEFYMNEFYAKNGIEHQTSCVETPEQNGIVERKHQHILGVARSLVFQSNLPHCLWNFAVGHAVYLINKQPTRFLFNKSPYSVLYGRMPNINDLKVFGCLGYASTLLSHRRKLDKRARKCVVLGYRQGVKGYVLMDIDNHEIFLSRNTLFYEHVFPYKNDINKETSNDGLDVAKMDNVHSHNFVIDNLDSMHETDCFVIDNPDNVYRTDYVDSIDREMQTGSNYTSNQNNEMEGAIEDVNKQKAAPNQDAAVSKQNGADNLNAESENQDAAVSTNIGKQKAAPNQDAAVSKQNGADNLNAESENQDAAVSTNIGKVSSRNRQKPHYLQDYHCYLMTSADKDKIAETNSFVKYPLSNNISYHRLSREHRHFSMSISSSVEPTGYTDAIKYDCWRQAIKKELDALRSNETWVITSLPNDKKAIGCKWIFKVKYKADGSIERYKARLVAKGFTQTEGVDFLETFSPVVKMTTIRVILALASANNWHLHQLDINTAFLHGDLKENVFMRVPPGIEVKEPNQVCKLQKSIYGLRQASRQWHDKLTSVLVQFGYSKSNADYSLYVKIVGFNFTAILVYVDDLILCGNNMDEINQVKHLLNSRFSIKDLGVLKYFLGMEIARSSAGILIYQRKYALDLLQEAGMLAAKPSSTPMEYSVKLIHSKSGDLLSDFSTYRRLIGKLVYLTHSRPDLSFAVGNLSQFLSAPTNKHLEAALRVLRYLKKTAGMGIFLPSSCDFKIKGYTDSDWGACLDTRRSVSGYCFYIGNSLVSWKSKKQKTVSRSSAEAEYRAIALAACEAQWLVHLLKELSIDHSEPVVMYCDNQSALHIASNPVFHERTKHIEIDCHSVRERIQLGIIHLLPISSSSQVADIFTKSLSPHLFNGVHRKLGMIDIHLPACGGLLESEKSHISLADESAEVAMKN</sequence>
<evidence type="ECO:0000259" key="3">
    <source>
        <dbReference type="PROSITE" id="PS50994"/>
    </source>
</evidence>
<keyword evidence="1" id="KW-0645">Protease</keyword>
<feature type="region of interest" description="Disordered" evidence="2">
    <location>
        <begin position="586"/>
        <end position="642"/>
    </location>
</feature>
<dbReference type="AlphaFoldDB" id="A0AAV1Y9G8"/>
<dbReference type="EMBL" id="CAXHTB010000022">
    <property type="protein sequence ID" value="CAL0329743.1"/>
    <property type="molecule type" value="Genomic_DNA"/>
</dbReference>
<dbReference type="PROSITE" id="PS50994">
    <property type="entry name" value="INTEGRASE"/>
    <property type="match status" value="1"/>
</dbReference>
<dbReference type="InterPro" id="IPR013103">
    <property type="entry name" value="RVT_2"/>
</dbReference>
<dbReference type="GO" id="GO:0004190">
    <property type="term" value="F:aspartic-type endopeptidase activity"/>
    <property type="evidence" value="ECO:0007669"/>
    <property type="project" value="UniProtKB-KW"/>
</dbReference>
<dbReference type="PANTHER" id="PTHR11439">
    <property type="entry name" value="GAG-POL-RELATED RETROTRANSPOSON"/>
    <property type="match status" value="1"/>
</dbReference>
<dbReference type="InterPro" id="IPR043502">
    <property type="entry name" value="DNA/RNA_pol_sf"/>
</dbReference>
<dbReference type="InterPro" id="IPR036397">
    <property type="entry name" value="RNaseH_sf"/>
</dbReference>
<keyword evidence="1" id="KW-0064">Aspartyl protease</keyword>
<keyword evidence="1" id="KW-0378">Hydrolase</keyword>
<evidence type="ECO:0000313" key="4">
    <source>
        <dbReference type="EMBL" id="CAL0329743.1"/>
    </source>
</evidence>
<name>A0AAV1Y9G8_LUPLU</name>
<dbReference type="GO" id="GO:0015074">
    <property type="term" value="P:DNA integration"/>
    <property type="evidence" value="ECO:0007669"/>
    <property type="project" value="InterPro"/>
</dbReference>
<reference evidence="4 5" key="1">
    <citation type="submission" date="2024-03" db="EMBL/GenBank/DDBJ databases">
        <authorList>
            <person name="Martinez-Hernandez J."/>
        </authorList>
    </citation>
    <scope>NUCLEOTIDE SEQUENCE [LARGE SCALE GENOMIC DNA]</scope>
</reference>
<dbReference type="Pfam" id="PF22936">
    <property type="entry name" value="Pol_BBD"/>
    <property type="match status" value="1"/>
</dbReference>
<dbReference type="GO" id="GO:0003676">
    <property type="term" value="F:nucleic acid binding"/>
    <property type="evidence" value="ECO:0007669"/>
    <property type="project" value="InterPro"/>
</dbReference>
<dbReference type="Pfam" id="PF25597">
    <property type="entry name" value="SH3_retrovirus"/>
    <property type="match status" value="1"/>
</dbReference>
<proteinExistence type="predicted"/>
<comment type="caution">
    <text evidence="4">The sequence shown here is derived from an EMBL/GenBank/DDBJ whole genome shotgun (WGS) entry which is preliminary data.</text>
</comment>
<evidence type="ECO:0000256" key="2">
    <source>
        <dbReference type="SAM" id="MobiDB-lite"/>
    </source>
</evidence>
<dbReference type="PANTHER" id="PTHR11439:SF498">
    <property type="entry name" value="DNAK FAMILY PROTEIN"/>
    <property type="match status" value="1"/>
</dbReference>
<dbReference type="InterPro" id="IPR001584">
    <property type="entry name" value="Integrase_cat-core"/>
</dbReference>
<accession>A0AAV1Y9G8</accession>
<protein>
    <recommendedName>
        <fullName evidence="3">Integrase catalytic domain-containing protein</fullName>
    </recommendedName>
</protein>
<feature type="compositionally biased region" description="Acidic residues" evidence="2">
    <location>
        <begin position="1"/>
        <end position="14"/>
    </location>
</feature>
<dbReference type="Proteomes" id="UP001497480">
    <property type="component" value="Unassembled WGS sequence"/>
</dbReference>